<dbReference type="PROSITE" id="PS50097">
    <property type="entry name" value="BTB"/>
    <property type="match status" value="1"/>
</dbReference>
<dbReference type="HOGENOM" id="CLU_1333032_0_0_1"/>
<evidence type="ECO:0000259" key="1">
    <source>
        <dbReference type="PROSITE" id="PS50097"/>
    </source>
</evidence>
<dbReference type="STRING" id="31234.E3NUK8"/>
<dbReference type="GO" id="GO:0000932">
    <property type="term" value="C:P-body"/>
    <property type="evidence" value="ECO:0007669"/>
    <property type="project" value="TreeGrafter"/>
</dbReference>
<dbReference type="GO" id="GO:0005829">
    <property type="term" value="C:cytosol"/>
    <property type="evidence" value="ECO:0007669"/>
    <property type="project" value="TreeGrafter"/>
</dbReference>
<sequence length="206" mass="24047">MEDYTCTRISEKISCIHPVVQQQTMSIRTKIKNRTQLWIFRLMFYRNMLHRVLRIVHLDICILLQRLHSEKLQVINFKNRNEPYKGTLFGTRLPRNDTKNPTNNEKAVTILPVSRNLAEHVSNLIAIGRKPVTVVQKKKPTNLPEENQGTRKVLGWQADKKTLRERINHMYCNETLADVFFVVGSDESRQRIPAHKFVLSIGSVVF</sequence>
<evidence type="ECO:0000313" key="3">
    <source>
        <dbReference type="Proteomes" id="UP000008281"/>
    </source>
</evidence>
<evidence type="ECO:0000313" key="2">
    <source>
        <dbReference type="EMBL" id="EFO95871.1"/>
    </source>
</evidence>
<accession>E3NUK8</accession>
<dbReference type="EMBL" id="DS270587">
    <property type="protein sequence ID" value="EFO95871.1"/>
    <property type="molecule type" value="Genomic_DNA"/>
</dbReference>
<dbReference type="SUPFAM" id="SSF54695">
    <property type="entry name" value="POZ domain"/>
    <property type="match status" value="1"/>
</dbReference>
<name>E3NUK8_CAERE</name>
<reference evidence="2" key="1">
    <citation type="submission" date="2007-07" db="EMBL/GenBank/DDBJ databases">
        <title>PCAP assembly of the Caenorhabditis remanei genome.</title>
        <authorList>
            <consortium name="The Caenorhabditis remanei Sequencing Consortium"/>
            <person name="Wilson R.K."/>
        </authorList>
    </citation>
    <scope>NUCLEOTIDE SEQUENCE [LARGE SCALE GENOMIC DNA]</scope>
    <source>
        <strain evidence="2">PB4641</strain>
    </source>
</reference>
<organism evidence="3">
    <name type="scientific">Caenorhabditis remanei</name>
    <name type="common">Caenorhabditis vulgaris</name>
    <dbReference type="NCBI Taxonomy" id="31234"/>
    <lineage>
        <taxon>Eukaryota</taxon>
        <taxon>Metazoa</taxon>
        <taxon>Ecdysozoa</taxon>
        <taxon>Nematoda</taxon>
        <taxon>Chromadorea</taxon>
        <taxon>Rhabditida</taxon>
        <taxon>Rhabditina</taxon>
        <taxon>Rhabditomorpha</taxon>
        <taxon>Rhabditoidea</taxon>
        <taxon>Rhabditidae</taxon>
        <taxon>Peloderinae</taxon>
        <taxon>Caenorhabditis</taxon>
    </lineage>
</organism>
<dbReference type="PANTHER" id="PTHR45774:SF3">
    <property type="entry name" value="BTB (POZ) DOMAIN-CONTAINING 2B-RELATED"/>
    <property type="match status" value="1"/>
</dbReference>
<dbReference type="AlphaFoldDB" id="E3NUK8"/>
<protein>
    <recommendedName>
        <fullName evidence="1">BTB domain-containing protein</fullName>
    </recommendedName>
</protein>
<dbReference type="PANTHER" id="PTHR45774">
    <property type="entry name" value="BTB/POZ DOMAIN-CONTAINING"/>
    <property type="match status" value="1"/>
</dbReference>
<dbReference type="InterPro" id="IPR011333">
    <property type="entry name" value="SKP1/BTB/POZ_sf"/>
</dbReference>
<feature type="domain" description="BTB" evidence="1">
    <location>
        <begin position="177"/>
        <end position="206"/>
    </location>
</feature>
<dbReference type="InterPro" id="IPR000210">
    <property type="entry name" value="BTB/POZ_dom"/>
</dbReference>
<dbReference type="Gene3D" id="3.30.710.10">
    <property type="entry name" value="Potassium Channel Kv1.1, Chain A"/>
    <property type="match status" value="1"/>
</dbReference>
<dbReference type="Proteomes" id="UP000008281">
    <property type="component" value="Unassembled WGS sequence"/>
</dbReference>
<dbReference type="Pfam" id="PF00651">
    <property type="entry name" value="BTB"/>
    <property type="match status" value="1"/>
</dbReference>
<dbReference type="OrthoDB" id="636773at2759"/>
<gene>
    <name evidence="2" type="ORF">CRE_19615</name>
</gene>
<dbReference type="GO" id="GO:0022008">
    <property type="term" value="P:neurogenesis"/>
    <property type="evidence" value="ECO:0007669"/>
    <property type="project" value="TreeGrafter"/>
</dbReference>
<dbReference type="eggNOG" id="KOG2075">
    <property type="taxonomic scope" value="Eukaryota"/>
</dbReference>
<proteinExistence type="predicted"/>
<keyword evidence="3" id="KW-1185">Reference proteome</keyword>
<dbReference type="InParanoid" id="E3NUK8"/>